<evidence type="ECO:0000313" key="1">
    <source>
        <dbReference type="EMBL" id="WNZ44019.1"/>
    </source>
</evidence>
<proteinExistence type="predicted"/>
<dbReference type="RefSeq" id="WP_316426201.1">
    <property type="nucleotide sequence ID" value="NZ_CP130144.1"/>
</dbReference>
<reference evidence="1" key="2">
    <citation type="submission" date="2023-07" db="EMBL/GenBank/DDBJ databases">
        <authorList>
            <person name="Bai X.-H."/>
            <person name="Wang H.-H."/>
            <person name="Wang J."/>
            <person name="Ma M.-Y."/>
            <person name="Hu H.-H."/>
            <person name="Song Z.-L."/>
            <person name="Ma H.-G."/>
            <person name="Fan Y."/>
            <person name="Du C.-Y."/>
            <person name="Xu J.-C."/>
        </authorList>
    </citation>
    <scope>NUCLEOTIDE SEQUENCE</scope>
    <source>
        <strain evidence="1">CZ1</strain>
    </source>
</reference>
<reference evidence="1" key="1">
    <citation type="journal article" date="2023" name="Plants (Basel)">
        <title>Genomic Analysis of Leptolyngbya boryana CZ1 Reveals Efficient Carbon Fixation Modules.</title>
        <authorList>
            <person name="Bai X."/>
            <person name="Wang H."/>
            <person name="Cheng W."/>
            <person name="Wang J."/>
            <person name="Ma M."/>
            <person name="Hu H."/>
            <person name="Song Z."/>
            <person name="Ma H."/>
            <person name="Fan Y."/>
            <person name="Du C."/>
            <person name="Xu J."/>
        </authorList>
    </citation>
    <scope>NUCLEOTIDE SEQUENCE</scope>
    <source>
        <strain evidence="1">CZ1</strain>
    </source>
</reference>
<protein>
    <submittedName>
        <fullName evidence="1">Uncharacterized protein</fullName>
    </submittedName>
</protein>
<organism evidence="1">
    <name type="scientific">Leptolyngbya boryana CZ1</name>
    <dbReference type="NCBI Taxonomy" id="3060204"/>
    <lineage>
        <taxon>Bacteria</taxon>
        <taxon>Bacillati</taxon>
        <taxon>Cyanobacteriota</taxon>
        <taxon>Cyanophyceae</taxon>
        <taxon>Leptolyngbyales</taxon>
        <taxon>Leptolyngbyaceae</taxon>
        <taxon>Leptolyngbya group</taxon>
        <taxon>Leptolyngbya</taxon>
    </lineage>
</organism>
<sequence length="129" mass="14132">MTQPKTILTAAHAICPHLATLLDAETAQQVDRELRSLLIQAEAGQSVETSITEVLRQHEPTQAWMRRYLKGETPDQITRSMQFPSGNAAPSPATTTFKCPHCDYTDTVPQVGMIPEPCPNHPNVSLIAA</sequence>
<name>A0AA97ANH1_LEPBY</name>
<accession>A0AA97ANH1</accession>
<dbReference type="AlphaFoldDB" id="A0AA97ANH1"/>
<dbReference type="EMBL" id="CP130144">
    <property type="protein sequence ID" value="WNZ44019.1"/>
    <property type="molecule type" value="Genomic_DNA"/>
</dbReference>
<gene>
    <name evidence="1" type="ORF">Q2T42_19485</name>
</gene>